<keyword evidence="3" id="KW-1185">Reference proteome</keyword>
<dbReference type="EMBL" id="CAUYUJ010006668">
    <property type="protein sequence ID" value="CAK0818170.1"/>
    <property type="molecule type" value="Genomic_DNA"/>
</dbReference>
<feature type="region of interest" description="Disordered" evidence="1">
    <location>
        <begin position="121"/>
        <end position="155"/>
    </location>
</feature>
<evidence type="ECO:0000313" key="2">
    <source>
        <dbReference type="EMBL" id="CAK0818170.1"/>
    </source>
</evidence>
<feature type="compositionally biased region" description="Basic and acidic residues" evidence="1">
    <location>
        <begin position="125"/>
        <end position="135"/>
    </location>
</feature>
<evidence type="ECO:0000313" key="3">
    <source>
        <dbReference type="Proteomes" id="UP001189429"/>
    </source>
</evidence>
<proteinExistence type="predicted"/>
<organism evidence="2 3">
    <name type="scientific">Prorocentrum cordatum</name>
    <dbReference type="NCBI Taxonomy" id="2364126"/>
    <lineage>
        <taxon>Eukaryota</taxon>
        <taxon>Sar</taxon>
        <taxon>Alveolata</taxon>
        <taxon>Dinophyceae</taxon>
        <taxon>Prorocentrales</taxon>
        <taxon>Prorocentraceae</taxon>
        <taxon>Prorocentrum</taxon>
    </lineage>
</organism>
<reference evidence="2" key="1">
    <citation type="submission" date="2023-10" db="EMBL/GenBank/DDBJ databases">
        <authorList>
            <person name="Chen Y."/>
            <person name="Shah S."/>
            <person name="Dougan E. K."/>
            <person name="Thang M."/>
            <person name="Chan C."/>
        </authorList>
    </citation>
    <scope>NUCLEOTIDE SEQUENCE [LARGE SCALE GENOMIC DNA]</scope>
</reference>
<protein>
    <submittedName>
        <fullName evidence="2">Uncharacterized protein</fullName>
    </submittedName>
</protein>
<comment type="caution">
    <text evidence="2">The sequence shown here is derived from an EMBL/GenBank/DDBJ whole genome shotgun (WGS) entry which is preliminary data.</text>
</comment>
<evidence type="ECO:0000256" key="1">
    <source>
        <dbReference type="SAM" id="MobiDB-lite"/>
    </source>
</evidence>
<sequence>MAEPVVTLDGANKVMRWCWMADWRCFVPVWFPVAGEGKYPFNPLPKQIKQELVESFSHLRSAFTDDEAQTAIKLFATKRGERQWLYNEDPDIGDEFPDNGWVVNKKTAIAVVVDWPTGPLACDQKGGDGDGDKQGNDSATDGNKQKGNGSANDWYDDQYGYKKEYDDYKKQYDSEYKERLDDLETAGKTSAGGLDPGLRLVVTKKAFKTISSKLMEDAVGKACKAGFRSAIKIAQDQQLNESSREPGNSSTSLLHASLNLISAGKLATYLAYFGWSSLKPLADLRASNPGVGGATQASLELALGAEGRSTRALVVPLWEGGRLGFEEESFSLEFRDQPEAVVRLWLHPADGAGISAAVGALAGEAVVPLGPELRDCQPRKLLLPISRGSAHVCAVSLRLFLRYAELPPVSDEVFHPVQRVRSSISNAGAAMAEALEAFEENTVA</sequence>
<accession>A0ABN9RJM9</accession>
<feature type="compositionally biased region" description="Polar residues" evidence="1">
    <location>
        <begin position="138"/>
        <end position="151"/>
    </location>
</feature>
<gene>
    <name evidence="2" type="ORF">PCOR1329_LOCUS20522</name>
</gene>
<name>A0ABN9RJM9_9DINO</name>
<dbReference type="Proteomes" id="UP001189429">
    <property type="component" value="Unassembled WGS sequence"/>
</dbReference>